<organism evidence="1 2">
    <name type="scientific">Cucumis sativus</name>
    <name type="common">Cucumber</name>
    <dbReference type="NCBI Taxonomy" id="3659"/>
    <lineage>
        <taxon>Eukaryota</taxon>
        <taxon>Viridiplantae</taxon>
        <taxon>Streptophyta</taxon>
        <taxon>Embryophyta</taxon>
        <taxon>Tracheophyta</taxon>
        <taxon>Spermatophyta</taxon>
        <taxon>Magnoliopsida</taxon>
        <taxon>eudicotyledons</taxon>
        <taxon>Gunneridae</taxon>
        <taxon>Pentapetalae</taxon>
        <taxon>rosids</taxon>
        <taxon>fabids</taxon>
        <taxon>Cucurbitales</taxon>
        <taxon>Cucurbitaceae</taxon>
        <taxon>Benincaseae</taxon>
        <taxon>Cucumis</taxon>
    </lineage>
</organism>
<sequence length="130" mass="15379">MHATYAVVKQESARMENSYMVLSLKPLVHLMENRVQGWSSARERRFVLSKHKLKRKQDILLRCFRSWKPFTITIYSLSCKEVNKLLSYFCTSNLRRRNESLLILFATRVVASSFPIYCHVNSWLLYCLIA</sequence>
<protein>
    <submittedName>
        <fullName evidence="1">Uncharacterized protein</fullName>
    </submittedName>
</protein>
<proteinExistence type="predicted"/>
<reference evidence="1 2" key="4">
    <citation type="journal article" date="2011" name="BMC Genomics">
        <title>RNA-Seq improves annotation of protein-coding genes in the cucumber genome.</title>
        <authorList>
            <person name="Li Z."/>
            <person name="Zhang Z."/>
            <person name="Yan P."/>
            <person name="Huang S."/>
            <person name="Fei Z."/>
            <person name="Lin K."/>
        </authorList>
    </citation>
    <scope>NUCLEOTIDE SEQUENCE [LARGE SCALE GENOMIC DNA]</scope>
    <source>
        <strain evidence="2">cv. 9930</strain>
    </source>
</reference>
<reference evidence="1 2" key="3">
    <citation type="journal article" date="2010" name="BMC Genomics">
        <title>Transcriptome sequencing and comparative analysis of cucumber flowers with different sex types.</title>
        <authorList>
            <person name="Guo S."/>
            <person name="Zheng Y."/>
            <person name="Joung J.G."/>
            <person name="Liu S."/>
            <person name="Zhang Z."/>
            <person name="Crasta O.R."/>
            <person name="Sobral B.W."/>
            <person name="Xu Y."/>
            <person name="Huang S."/>
            <person name="Fei Z."/>
        </authorList>
    </citation>
    <scope>NUCLEOTIDE SEQUENCE [LARGE SCALE GENOMIC DNA]</scope>
    <source>
        <strain evidence="2">cv. 9930</strain>
    </source>
</reference>
<evidence type="ECO:0000313" key="1">
    <source>
        <dbReference type="EMBL" id="KGN63637.1"/>
    </source>
</evidence>
<name>A0A0A0LS79_CUCSA</name>
<reference evidence="1 2" key="1">
    <citation type="journal article" date="2009" name="Nat. Genet.">
        <title>The genome of the cucumber, Cucumis sativus L.</title>
        <authorList>
            <person name="Huang S."/>
            <person name="Li R."/>
            <person name="Zhang Z."/>
            <person name="Li L."/>
            <person name="Gu X."/>
            <person name="Fan W."/>
            <person name="Lucas W.J."/>
            <person name="Wang X."/>
            <person name="Xie B."/>
            <person name="Ni P."/>
            <person name="Ren Y."/>
            <person name="Zhu H."/>
            <person name="Li J."/>
            <person name="Lin K."/>
            <person name="Jin W."/>
            <person name="Fei Z."/>
            <person name="Li G."/>
            <person name="Staub J."/>
            <person name="Kilian A."/>
            <person name="van der Vossen E.A."/>
            <person name="Wu Y."/>
            <person name="Guo J."/>
            <person name="He J."/>
            <person name="Jia Z."/>
            <person name="Ren Y."/>
            <person name="Tian G."/>
            <person name="Lu Y."/>
            <person name="Ruan J."/>
            <person name="Qian W."/>
            <person name="Wang M."/>
            <person name="Huang Q."/>
            <person name="Li B."/>
            <person name="Xuan Z."/>
            <person name="Cao J."/>
            <person name="Asan"/>
            <person name="Wu Z."/>
            <person name="Zhang J."/>
            <person name="Cai Q."/>
            <person name="Bai Y."/>
            <person name="Zhao B."/>
            <person name="Han Y."/>
            <person name="Li Y."/>
            <person name="Li X."/>
            <person name="Wang S."/>
            <person name="Shi Q."/>
            <person name="Liu S."/>
            <person name="Cho W.K."/>
            <person name="Kim J.Y."/>
            <person name="Xu Y."/>
            <person name="Heller-Uszynska K."/>
            <person name="Miao H."/>
            <person name="Cheng Z."/>
            <person name="Zhang S."/>
            <person name="Wu J."/>
            <person name="Yang Y."/>
            <person name="Kang H."/>
            <person name="Li M."/>
            <person name="Liang H."/>
            <person name="Ren X."/>
            <person name="Shi Z."/>
            <person name="Wen M."/>
            <person name="Jian M."/>
            <person name="Yang H."/>
            <person name="Zhang G."/>
            <person name="Yang Z."/>
            <person name="Chen R."/>
            <person name="Liu S."/>
            <person name="Li J."/>
            <person name="Ma L."/>
            <person name="Liu H."/>
            <person name="Zhou Y."/>
            <person name="Zhao J."/>
            <person name="Fang X."/>
            <person name="Li G."/>
            <person name="Fang L."/>
            <person name="Li Y."/>
            <person name="Liu D."/>
            <person name="Zheng H."/>
            <person name="Zhang Y."/>
            <person name="Qin N."/>
            <person name="Li Z."/>
            <person name="Yang G."/>
            <person name="Yang S."/>
            <person name="Bolund L."/>
            <person name="Kristiansen K."/>
            <person name="Zheng H."/>
            <person name="Li S."/>
            <person name="Zhang X."/>
            <person name="Yang H."/>
            <person name="Wang J."/>
            <person name="Sun R."/>
            <person name="Zhang B."/>
            <person name="Jiang S."/>
            <person name="Wang J."/>
            <person name="Du Y."/>
            <person name="Li S."/>
        </authorList>
    </citation>
    <scope>NUCLEOTIDE SEQUENCE [LARGE SCALE GENOMIC DNA]</scope>
    <source>
        <strain evidence="2">cv. 9930</strain>
    </source>
</reference>
<gene>
    <name evidence="1" type="ORF">Csa_1G008445</name>
</gene>
<keyword evidence="2" id="KW-1185">Reference proteome</keyword>
<accession>A0A0A0LS79</accession>
<dbReference type="Gramene" id="KGN63637">
    <property type="protein sequence ID" value="KGN63637"/>
    <property type="gene ID" value="Csa_1G008445"/>
</dbReference>
<dbReference type="AlphaFoldDB" id="A0A0A0LS79"/>
<reference evidence="1 2" key="2">
    <citation type="journal article" date="2009" name="PLoS ONE">
        <title>An integrated genetic and cytogenetic map of the cucumber genome.</title>
        <authorList>
            <person name="Ren Y."/>
            <person name="Zhang Z."/>
            <person name="Liu J."/>
            <person name="Staub J.E."/>
            <person name="Han Y."/>
            <person name="Cheng Z."/>
            <person name="Li X."/>
            <person name="Lu J."/>
            <person name="Miao H."/>
            <person name="Kang H."/>
            <person name="Xie B."/>
            <person name="Gu X."/>
            <person name="Wang X."/>
            <person name="Du Y."/>
            <person name="Jin W."/>
            <person name="Huang S."/>
        </authorList>
    </citation>
    <scope>NUCLEOTIDE SEQUENCE [LARGE SCALE GENOMIC DNA]</scope>
    <source>
        <strain evidence="2">cv. 9930</strain>
    </source>
</reference>
<dbReference type="EMBL" id="CM002922">
    <property type="protein sequence ID" value="KGN63637.1"/>
    <property type="molecule type" value="Genomic_DNA"/>
</dbReference>
<dbReference type="Proteomes" id="UP000029981">
    <property type="component" value="Chromosome 1"/>
</dbReference>
<evidence type="ECO:0000313" key="2">
    <source>
        <dbReference type="Proteomes" id="UP000029981"/>
    </source>
</evidence>